<evidence type="ECO:0000313" key="3">
    <source>
        <dbReference type="Proteomes" id="UP001165042"/>
    </source>
</evidence>
<dbReference type="RefSeq" id="WP_285610483.1">
    <property type="nucleotide sequence ID" value="NZ_BSSD01000003.1"/>
</dbReference>
<feature type="transmembrane region" description="Helical" evidence="1">
    <location>
        <begin position="207"/>
        <end position="227"/>
    </location>
</feature>
<dbReference type="SUPFAM" id="SSF48452">
    <property type="entry name" value="TPR-like"/>
    <property type="match status" value="1"/>
</dbReference>
<keyword evidence="1" id="KW-1133">Transmembrane helix</keyword>
<protein>
    <recommendedName>
        <fullName evidence="4">Tetratricopeptide repeat-containing protein</fullName>
    </recommendedName>
</protein>
<dbReference type="Gene3D" id="1.25.40.10">
    <property type="entry name" value="Tetratricopeptide repeat domain"/>
    <property type="match status" value="1"/>
</dbReference>
<evidence type="ECO:0000313" key="2">
    <source>
        <dbReference type="EMBL" id="GLW91678.1"/>
    </source>
</evidence>
<dbReference type="InterPro" id="IPR011990">
    <property type="entry name" value="TPR-like_helical_dom_sf"/>
</dbReference>
<dbReference type="EMBL" id="BSSD01000003">
    <property type="protein sequence ID" value="GLW91678.1"/>
    <property type="molecule type" value="Genomic_DNA"/>
</dbReference>
<feature type="transmembrane region" description="Helical" evidence="1">
    <location>
        <begin position="233"/>
        <end position="252"/>
    </location>
</feature>
<keyword evidence="3" id="KW-1185">Reference proteome</keyword>
<proteinExistence type="predicted"/>
<sequence>MLRTWQDITAKWRLVTDSDHGVDDTGPVAARQFAAAARAELVAGRLDAAVAGFEEAAALRAHPLDQVGIGDVLLARGHWRTAAGHYRAAAEMDPDNVLVALGLSQVMVAAGEAERAAEELERRFGDSADPVLRYYLASTWTSVGDQVRAATDDEVLVIANEHQLRLCEHAATRVLALDVEDHELRRGAERLLAEVRSGRRWQWKPEGIAVSLAVLAVSLGLTLVAVGGITGSALVVAAGIVAGSGLLYLIVVRFRRQVWEQRAAVLADRIVRPGA</sequence>
<dbReference type="Proteomes" id="UP001165042">
    <property type="component" value="Unassembled WGS sequence"/>
</dbReference>
<keyword evidence="1" id="KW-0812">Transmembrane</keyword>
<gene>
    <name evidence="2" type="ORF">Aglo03_24940</name>
</gene>
<reference evidence="2" key="1">
    <citation type="submission" date="2023-02" db="EMBL/GenBank/DDBJ databases">
        <title>Actinokineospora globicatena NBRC 15670.</title>
        <authorList>
            <person name="Ichikawa N."/>
            <person name="Sato H."/>
            <person name="Tonouchi N."/>
        </authorList>
    </citation>
    <scope>NUCLEOTIDE SEQUENCE</scope>
    <source>
        <strain evidence="2">NBRC 15670</strain>
    </source>
</reference>
<keyword evidence="1" id="KW-0472">Membrane</keyword>
<comment type="caution">
    <text evidence="2">The sequence shown here is derived from an EMBL/GenBank/DDBJ whole genome shotgun (WGS) entry which is preliminary data.</text>
</comment>
<dbReference type="AlphaFoldDB" id="A0A9W6QNJ7"/>
<accession>A0A9W6QNJ7</accession>
<evidence type="ECO:0000256" key="1">
    <source>
        <dbReference type="SAM" id="Phobius"/>
    </source>
</evidence>
<evidence type="ECO:0008006" key="4">
    <source>
        <dbReference type="Google" id="ProtNLM"/>
    </source>
</evidence>
<dbReference type="Pfam" id="PF14559">
    <property type="entry name" value="TPR_19"/>
    <property type="match status" value="1"/>
</dbReference>
<name>A0A9W6QNJ7_9PSEU</name>
<organism evidence="2 3">
    <name type="scientific">Actinokineospora globicatena</name>
    <dbReference type="NCBI Taxonomy" id="103729"/>
    <lineage>
        <taxon>Bacteria</taxon>
        <taxon>Bacillati</taxon>
        <taxon>Actinomycetota</taxon>
        <taxon>Actinomycetes</taxon>
        <taxon>Pseudonocardiales</taxon>
        <taxon>Pseudonocardiaceae</taxon>
        <taxon>Actinokineospora</taxon>
    </lineage>
</organism>